<sequence length="110" mass="12868">MNLFTLDTVLLNFLLVSQLIDWLSIYRSLHRIKHTAAKDRRALGCQLKTHLKWTVFQSVLLLLVIVEMKKAASEEDALATWNTKRLELMREECAVVVDWVYTAPVVLWRE</sequence>
<dbReference type="AlphaFoldDB" id="A0A4U0WL40"/>
<protein>
    <submittedName>
        <fullName evidence="1">Uncharacterized protein</fullName>
    </submittedName>
</protein>
<name>A0A4U0WL40_9PEZI</name>
<proteinExistence type="predicted"/>
<gene>
    <name evidence="1" type="ORF">B0A49_09612</name>
</gene>
<dbReference type="EMBL" id="NAJN01001342">
    <property type="protein sequence ID" value="TKA63852.1"/>
    <property type="molecule type" value="Genomic_DNA"/>
</dbReference>
<accession>A0A4U0WL40</accession>
<reference evidence="1 2" key="1">
    <citation type="submission" date="2017-03" db="EMBL/GenBank/DDBJ databases">
        <title>Genomes of endolithic fungi from Antarctica.</title>
        <authorList>
            <person name="Coleine C."/>
            <person name="Masonjones S."/>
            <person name="Stajich J.E."/>
        </authorList>
    </citation>
    <scope>NUCLEOTIDE SEQUENCE [LARGE SCALE GENOMIC DNA]</scope>
    <source>
        <strain evidence="1 2">CCFEE 5187</strain>
    </source>
</reference>
<dbReference type="Proteomes" id="UP000308768">
    <property type="component" value="Unassembled WGS sequence"/>
</dbReference>
<evidence type="ECO:0000313" key="2">
    <source>
        <dbReference type="Proteomes" id="UP000308768"/>
    </source>
</evidence>
<comment type="caution">
    <text evidence="1">The sequence shown here is derived from an EMBL/GenBank/DDBJ whole genome shotgun (WGS) entry which is preliminary data.</text>
</comment>
<evidence type="ECO:0000313" key="1">
    <source>
        <dbReference type="EMBL" id="TKA63852.1"/>
    </source>
</evidence>
<organism evidence="1 2">
    <name type="scientific">Cryomyces minteri</name>
    <dbReference type="NCBI Taxonomy" id="331657"/>
    <lineage>
        <taxon>Eukaryota</taxon>
        <taxon>Fungi</taxon>
        <taxon>Dikarya</taxon>
        <taxon>Ascomycota</taxon>
        <taxon>Pezizomycotina</taxon>
        <taxon>Dothideomycetes</taxon>
        <taxon>Dothideomycetes incertae sedis</taxon>
        <taxon>Cryomyces</taxon>
    </lineage>
</organism>
<keyword evidence="2" id="KW-1185">Reference proteome</keyword>